<evidence type="ECO:0008006" key="5">
    <source>
        <dbReference type="Google" id="ProtNLM"/>
    </source>
</evidence>
<proteinExistence type="predicted"/>
<evidence type="ECO:0000256" key="1">
    <source>
        <dbReference type="SAM" id="Coils"/>
    </source>
</evidence>
<evidence type="ECO:0000256" key="2">
    <source>
        <dbReference type="SAM" id="MobiDB-lite"/>
    </source>
</evidence>
<sequence>MSEEGAAEQVFEAGLELVNPGGRPDVLRAAAKGYRDMGEELKEVYGALNRQVRATIGDHWRGDSADAFAAHWKGIGKAVHETTPLFEQAADGLDKAADDIEKINKEIHEIYLEIGVSIGASVALSFVTLGFSAAAGAANAARLGVQAANAATKLGKLLSFAARTFRAIRGFARQSTLRRLTVELGVQWAAGTGTGMATSYATKGEFEVMDNVVNGGVGALGGKYIAGPLAGKLGGGLLANAAGGLAAGGASSLVGDSINNVRKGDEFDASQMALGAAFGGATGGAGGAAVHRITEGRSFTGAHELAGDVATNAPISIGLGMEGNIVKDMDAAINGDPNAEKEEDKPGAAADARRHAGEGTKKMKESPDTDKFGAFG</sequence>
<dbReference type="Gene3D" id="1.10.287.1060">
    <property type="entry name" value="ESAT-6-like"/>
    <property type="match status" value="1"/>
</dbReference>
<dbReference type="AlphaFoldDB" id="A0A640T1Z2"/>
<accession>A0A640T1Z2</accession>
<feature type="compositionally biased region" description="Basic and acidic residues" evidence="2">
    <location>
        <begin position="338"/>
        <end position="376"/>
    </location>
</feature>
<dbReference type="EMBL" id="BLIO01000001">
    <property type="protein sequence ID" value="GFE16296.1"/>
    <property type="molecule type" value="Genomic_DNA"/>
</dbReference>
<dbReference type="Pfam" id="PF06013">
    <property type="entry name" value="WXG100"/>
    <property type="match status" value="1"/>
</dbReference>
<dbReference type="RefSeq" id="WP_190143269.1">
    <property type="nucleotide sequence ID" value="NZ_BLIO01000001.1"/>
</dbReference>
<feature type="region of interest" description="Disordered" evidence="2">
    <location>
        <begin position="332"/>
        <end position="376"/>
    </location>
</feature>
<evidence type="ECO:0000313" key="3">
    <source>
        <dbReference type="EMBL" id="GFE16296.1"/>
    </source>
</evidence>
<organism evidence="3 4">
    <name type="scientific">Streptomyces glebosus</name>
    <dbReference type="NCBI Taxonomy" id="249580"/>
    <lineage>
        <taxon>Bacteria</taxon>
        <taxon>Bacillati</taxon>
        <taxon>Actinomycetota</taxon>
        <taxon>Actinomycetes</taxon>
        <taxon>Kitasatosporales</taxon>
        <taxon>Streptomycetaceae</taxon>
        <taxon>Streptomyces</taxon>
    </lineage>
</organism>
<keyword evidence="1" id="KW-0175">Coiled coil</keyword>
<reference evidence="3 4" key="1">
    <citation type="submission" date="2019-12" db="EMBL/GenBank/DDBJ databases">
        <title>Whole genome shotgun sequence of Streptomyces hygroscopicus subsp. glebosus NBRC 13786.</title>
        <authorList>
            <person name="Ichikawa N."/>
            <person name="Kimura A."/>
            <person name="Kitahashi Y."/>
            <person name="Komaki H."/>
            <person name="Tamura T."/>
        </authorList>
    </citation>
    <scope>NUCLEOTIDE SEQUENCE [LARGE SCALE GENOMIC DNA]</scope>
    <source>
        <strain evidence="3 4">NBRC 13786</strain>
    </source>
</reference>
<dbReference type="InterPro" id="IPR036689">
    <property type="entry name" value="ESAT-6-like_sf"/>
</dbReference>
<evidence type="ECO:0000313" key="4">
    <source>
        <dbReference type="Proteomes" id="UP000430079"/>
    </source>
</evidence>
<comment type="caution">
    <text evidence="3">The sequence shown here is derived from an EMBL/GenBank/DDBJ whole genome shotgun (WGS) entry which is preliminary data.</text>
</comment>
<dbReference type="Proteomes" id="UP000430079">
    <property type="component" value="Unassembled WGS sequence"/>
</dbReference>
<keyword evidence="4" id="KW-1185">Reference proteome</keyword>
<dbReference type="SUPFAM" id="SSF140453">
    <property type="entry name" value="EsxAB dimer-like"/>
    <property type="match status" value="1"/>
</dbReference>
<gene>
    <name evidence="3" type="ORF">Sgleb_43430</name>
</gene>
<name>A0A640T1Z2_9ACTN</name>
<dbReference type="InterPro" id="IPR010310">
    <property type="entry name" value="T7SS_ESAT-6-like"/>
</dbReference>
<feature type="coiled-coil region" evidence="1">
    <location>
        <begin position="86"/>
        <end position="113"/>
    </location>
</feature>
<protein>
    <recommendedName>
        <fullName evidence="5">WXG100 family type VII secretion target</fullName>
    </recommendedName>
</protein>